<dbReference type="RefSeq" id="WP_184879495.1">
    <property type="nucleotide sequence ID" value="NZ_BOOV01000017.1"/>
</dbReference>
<evidence type="ECO:0000256" key="3">
    <source>
        <dbReference type="ARBA" id="ARBA00023163"/>
    </source>
</evidence>
<dbReference type="SUPFAM" id="SSF46689">
    <property type="entry name" value="Homeodomain-like"/>
    <property type="match status" value="1"/>
</dbReference>
<dbReference type="InterPro" id="IPR009057">
    <property type="entry name" value="Homeodomain-like_sf"/>
</dbReference>
<feature type="region of interest" description="Disordered" evidence="5">
    <location>
        <begin position="1"/>
        <end position="21"/>
    </location>
</feature>
<dbReference type="Pfam" id="PF17754">
    <property type="entry name" value="TetR_C_14"/>
    <property type="match status" value="1"/>
</dbReference>
<dbReference type="InterPro" id="IPR041347">
    <property type="entry name" value="MftR_C"/>
</dbReference>
<dbReference type="AlphaFoldDB" id="A0A7W7D7M6"/>
<organism evidence="7 8">
    <name type="scientific">Sphaerisporangium siamense</name>
    <dbReference type="NCBI Taxonomy" id="795645"/>
    <lineage>
        <taxon>Bacteria</taxon>
        <taxon>Bacillati</taxon>
        <taxon>Actinomycetota</taxon>
        <taxon>Actinomycetes</taxon>
        <taxon>Streptosporangiales</taxon>
        <taxon>Streptosporangiaceae</taxon>
        <taxon>Sphaerisporangium</taxon>
    </lineage>
</organism>
<keyword evidence="2 4" id="KW-0238">DNA-binding</keyword>
<dbReference type="Proteomes" id="UP000542210">
    <property type="component" value="Unassembled WGS sequence"/>
</dbReference>
<gene>
    <name evidence="7" type="ORF">BJ982_002379</name>
</gene>
<dbReference type="Pfam" id="PF00440">
    <property type="entry name" value="TetR_N"/>
    <property type="match status" value="1"/>
</dbReference>
<dbReference type="PRINTS" id="PR00455">
    <property type="entry name" value="HTHTETR"/>
</dbReference>
<keyword evidence="8" id="KW-1185">Reference proteome</keyword>
<dbReference type="EMBL" id="JACHND010000001">
    <property type="protein sequence ID" value="MBB4700835.1"/>
    <property type="molecule type" value="Genomic_DNA"/>
</dbReference>
<protein>
    <submittedName>
        <fullName evidence="7">AcrR family transcriptional regulator</fullName>
    </submittedName>
</protein>
<dbReference type="PANTHER" id="PTHR30055:SF238">
    <property type="entry name" value="MYCOFACTOCIN BIOSYNTHESIS TRANSCRIPTIONAL REGULATOR MFTR-RELATED"/>
    <property type="match status" value="1"/>
</dbReference>
<evidence type="ECO:0000256" key="1">
    <source>
        <dbReference type="ARBA" id="ARBA00023015"/>
    </source>
</evidence>
<dbReference type="PROSITE" id="PS50977">
    <property type="entry name" value="HTH_TETR_2"/>
    <property type="match status" value="1"/>
</dbReference>
<feature type="DNA-binding region" description="H-T-H motif" evidence="4">
    <location>
        <begin position="42"/>
        <end position="61"/>
    </location>
</feature>
<proteinExistence type="predicted"/>
<dbReference type="GO" id="GO:0003700">
    <property type="term" value="F:DNA-binding transcription factor activity"/>
    <property type="evidence" value="ECO:0007669"/>
    <property type="project" value="TreeGrafter"/>
</dbReference>
<dbReference type="GO" id="GO:0000976">
    <property type="term" value="F:transcription cis-regulatory region binding"/>
    <property type="evidence" value="ECO:0007669"/>
    <property type="project" value="TreeGrafter"/>
</dbReference>
<evidence type="ECO:0000256" key="5">
    <source>
        <dbReference type="SAM" id="MobiDB-lite"/>
    </source>
</evidence>
<evidence type="ECO:0000256" key="2">
    <source>
        <dbReference type="ARBA" id="ARBA00023125"/>
    </source>
</evidence>
<sequence length="202" mass="22300">MSSPPRADRPAGLRERKKAKTRQAIQEHALRLFTEQGYDATTVEQIAEAAEVSPSTFFRYFPTKEDVVIQDDYDPMIAAAYLRQPASLGPLAAMRAAMGEVFTEVFEADERTIRRRIELIWSIPALRARQVEGQLATMAALASVVAERTGRSPDDLRVRAAAGAVIGAWIAAMERWVVSGRDVSLPALIDEVLAFLEEGMPL</sequence>
<evidence type="ECO:0000313" key="8">
    <source>
        <dbReference type="Proteomes" id="UP000542210"/>
    </source>
</evidence>
<dbReference type="Gene3D" id="1.10.10.60">
    <property type="entry name" value="Homeodomain-like"/>
    <property type="match status" value="1"/>
</dbReference>
<feature type="domain" description="HTH tetR-type" evidence="6">
    <location>
        <begin position="19"/>
        <end position="79"/>
    </location>
</feature>
<dbReference type="InterPro" id="IPR050109">
    <property type="entry name" value="HTH-type_TetR-like_transc_reg"/>
</dbReference>
<dbReference type="Gene3D" id="1.10.357.10">
    <property type="entry name" value="Tetracycline Repressor, domain 2"/>
    <property type="match status" value="1"/>
</dbReference>
<dbReference type="PANTHER" id="PTHR30055">
    <property type="entry name" value="HTH-TYPE TRANSCRIPTIONAL REGULATOR RUTR"/>
    <property type="match status" value="1"/>
</dbReference>
<evidence type="ECO:0000256" key="4">
    <source>
        <dbReference type="PROSITE-ProRule" id="PRU00335"/>
    </source>
</evidence>
<dbReference type="InterPro" id="IPR001647">
    <property type="entry name" value="HTH_TetR"/>
</dbReference>
<evidence type="ECO:0000259" key="6">
    <source>
        <dbReference type="PROSITE" id="PS50977"/>
    </source>
</evidence>
<feature type="compositionally biased region" description="Basic and acidic residues" evidence="5">
    <location>
        <begin position="1"/>
        <end position="14"/>
    </location>
</feature>
<name>A0A7W7D7M6_9ACTN</name>
<keyword evidence="3" id="KW-0804">Transcription</keyword>
<accession>A0A7W7D7M6</accession>
<reference evidence="7 8" key="1">
    <citation type="submission" date="2020-08" db="EMBL/GenBank/DDBJ databases">
        <title>Sequencing the genomes of 1000 actinobacteria strains.</title>
        <authorList>
            <person name="Klenk H.-P."/>
        </authorList>
    </citation>
    <scope>NUCLEOTIDE SEQUENCE [LARGE SCALE GENOMIC DNA]</scope>
    <source>
        <strain evidence="7 8">DSM 45784</strain>
    </source>
</reference>
<comment type="caution">
    <text evidence="7">The sequence shown here is derived from an EMBL/GenBank/DDBJ whole genome shotgun (WGS) entry which is preliminary data.</text>
</comment>
<keyword evidence="1" id="KW-0805">Transcription regulation</keyword>
<evidence type="ECO:0000313" key="7">
    <source>
        <dbReference type="EMBL" id="MBB4700835.1"/>
    </source>
</evidence>